<dbReference type="Pfam" id="PF02839">
    <property type="entry name" value="CBM_5_12"/>
    <property type="match status" value="1"/>
</dbReference>
<dbReference type="GO" id="GO:0005576">
    <property type="term" value="C:extracellular region"/>
    <property type="evidence" value="ECO:0007669"/>
    <property type="project" value="InterPro"/>
</dbReference>
<name>A0A1M5UKP9_9BACT</name>
<dbReference type="SUPFAM" id="SSF51055">
    <property type="entry name" value="Carbohydrate binding domain"/>
    <property type="match status" value="1"/>
</dbReference>
<sequence length="387" mass="42178">MRLSALVLSCAFSLLFLTAQEIIAADQYETEPNDTMETADAVMETGTDKLYGQLMTTDDEDWYSFNVLEASIVNIKLLCPYASNDYYFYFLRQLYTDSGQILGSTDSPTLSVFVDSPGTYYLRIVKDLSWYDNQYQIEISGDGLEDRCTGCGIPAERAGDIDNDGKIGLTESIYALQVSAGAYPDLDRFCLLVGKDAWVTGFNYTECDVVTYDGSMYACTVPHTSATWESDMSNWILLSTEGPQGPAGTISADDVTLRWAEFPQNTASSITSEFGTVECNVGETLISATCSAAAPSFDNSTTNYGVLWTCDIAGNTAYGASSADALFFDDTLYGPPITIYAVCLVTDDSGSVATMSISTPVSTDIEAMRESFEAQAIKKQQILDSRR</sequence>
<evidence type="ECO:0000313" key="4">
    <source>
        <dbReference type="EMBL" id="SHH63448.1"/>
    </source>
</evidence>
<dbReference type="Proteomes" id="UP000184139">
    <property type="component" value="Unassembled WGS sequence"/>
</dbReference>
<proteinExistence type="predicted"/>
<protein>
    <recommendedName>
        <fullName evidence="3">Chitin-binding type-3 domain-containing protein</fullName>
    </recommendedName>
</protein>
<keyword evidence="2" id="KW-0732">Signal</keyword>
<dbReference type="GO" id="GO:0030246">
    <property type="term" value="F:carbohydrate binding"/>
    <property type="evidence" value="ECO:0007669"/>
    <property type="project" value="InterPro"/>
</dbReference>
<dbReference type="Gene3D" id="2.10.10.20">
    <property type="entry name" value="Carbohydrate-binding module superfamily 5/12"/>
    <property type="match status" value="1"/>
</dbReference>
<dbReference type="RefSeq" id="WP_073374258.1">
    <property type="nucleotide sequence ID" value="NZ_FQXS01000005.1"/>
</dbReference>
<dbReference type="Gene3D" id="2.60.120.380">
    <property type="match status" value="1"/>
</dbReference>
<evidence type="ECO:0000259" key="3">
    <source>
        <dbReference type="Pfam" id="PF02839"/>
    </source>
</evidence>
<evidence type="ECO:0000256" key="1">
    <source>
        <dbReference type="ARBA" id="ARBA00022801"/>
    </source>
</evidence>
<dbReference type="InterPro" id="IPR036573">
    <property type="entry name" value="CBM_sf_5/12"/>
</dbReference>
<dbReference type="AlphaFoldDB" id="A0A1M5UKP9"/>
<dbReference type="SUPFAM" id="SSF89260">
    <property type="entry name" value="Collagen-binding domain"/>
    <property type="match status" value="1"/>
</dbReference>
<reference evidence="4 5" key="1">
    <citation type="submission" date="2016-11" db="EMBL/GenBank/DDBJ databases">
        <authorList>
            <person name="Jaros S."/>
            <person name="Januszkiewicz K."/>
            <person name="Wedrychowicz H."/>
        </authorList>
    </citation>
    <scope>NUCLEOTIDE SEQUENCE [LARGE SCALE GENOMIC DNA]</scope>
    <source>
        <strain evidence="4 5">DSM 9705</strain>
    </source>
</reference>
<evidence type="ECO:0000256" key="2">
    <source>
        <dbReference type="SAM" id="SignalP"/>
    </source>
</evidence>
<accession>A0A1M5UKP9</accession>
<dbReference type="GO" id="GO:0004553">
    <property type="term" value="F:hydrolase activity, hydrolyzing O-glycosyl compounds"/>
    <property type="evidence" value="ECO:0007669"/>
    <property type="project" value="InterPro"/>
</dbReference>
<feature type="domain" description="Chitin-binding type-3" evidence="3">
    <location>
        <begin position="197"/>
        <end position="229"/>
    </location>
</feature>
<gene>
    <name evidence="4" type="ORF">SAMN02745124_01217</name>
</gene>
<dbReference type="EMBL" id="FQXS01000005">
    <property type="protein sequence ID" value="SHH63448.1"/>
    <property type="molecule type" value="Genomic_DNA"/>
</dbReference>
<dbReference type="OrthoDB" id="5487854at2"/>
<feature type="signal peptide" evidence="2">
    <location>
        <begin position="1"/>
        <end position="24"/>
    </location>
</feature>
<evidence type="ECO:0000313" key="5">
    <source>
        <dbReference type="Proteomes" id="UP000184139"/>
    </source>
</evidence>
<organism evidence="4 5">
    <name type="scientific">Desulfofustis glycolicus DSM 9705</name>
    <dbReference type="NCBI Taxonomy" id="1121409"/>
    <lineage>
        <taxon>Bacteria</taxon>
        <taxon>Pseudomonadati</taxon>
        <taxon>Thermodesulfobacteriota</taxon>
        <taxon>Desulfobulbia</taxon>
        <taxon>Desulfobulbales</taxon>
        <taxon>Desulfocapsaceae</taxon>
        <taxon>Desulfofustis</taxon>
    </lineage>
</organism>
<feature type="chain" id="PRO_5012883840" description="Chitin-binding type-3 domain-containing protein" evidence="2">
    <location>
        <begin position="25"/>
        <end position="387"/>
    </location>
</feature>
<dbReference type="InterPro" id="IPR003610">
    <property type="entry name" value="CBM5/12"/>
</dbReference>
<keyword evidence="5" id="KW-1185">Reference proteome</keyword>
<keyword evidence="1" id="KW-0378">Hydrolase</keyword>
<dbReference type="GO" id="GO:0005975">
    <property type="term" value="P:carbohydrate metabolic process"/>
    <property type="evidence" value="ECO:0007669"/>
    <property type="project" value="InterPro"/>
</dbReference>